<comment type="caution">
    <text evidence="2">The sequence shown here is derived from an EMBL/GenBank/DDBJ whole genome shotgun (WGS) entry which is preliminary data.</text>
</comment>
<dbReference type="Proteomes" id="UP000005838">
    <property type="component" value="Unassembled WGS sequence"/>
</dbReference>
<gene>
    <name evidence="2" type="ORF">HPHPP15_0054</name>
</gene>
<evidence type="ECO:0000256" key="1">
    <source>
        <dbReference type="SAM" id="Phobius"/>
    </source>
</evidence>
<name>J0QDA1_HELPX</name>
<protein>
    <submittedName>
        <fullName evidence="2">Uncharacterized protein</fullName>
    </submittedName>
</protein>
<keyword evidence="1" id="KW-1133">Transmembrane helix</keyword>
<reference evidence="2 3" key="1">
    <citation type="journal article" date="2013" name="Pathog. Dis.">
        <title>Genome sequences of 65 Helicobacter pylori strains isolated from asymptomatic individuals and patients with gastric cancer, peptic ulcer disease, or gastritis.</title>
        <authorList>
            <person name="Blanchard T.G."/>
            <person name="Czinn S.J."/>
            <person name="Correa P."/>
            <person name="Nakazawa T."/>
            <person name="Keelan M."/>
            <person name="Morningstar L."/>
            <person name="Santana-Cruz I."/>
            <person name="Maroo A."/>
            <person name="McCracken C."/>
            <person name="Shefchek K."/>
            <person name="Daugherty S."/>
            <person name="Song Y."/>
            <person name="Fraser C.M."/>
            <person name="Fricke W.F."/>
        </authorList>
    </citation>
    <scope>NUCLEOTIDE SEQUENCE [LARGE SCALE GENOMIC DNA]</scope>
    <source>
        <strain evidence="2 3">Hp P-15</strain>
    </source>
</reference>
<keyword evidence="1" id="KW-0472">Membrane</keyword>
<evidence type="ECO:0000313" key="3">
    <source>
        <dbReference type="Proteomes" id="UP000005838"/>
    </source>
</evidence>
<feature type="transmembrane region" description="Helical" evidence="1">
    <location>
        <begin position="29"/>
        <end position="50"/>
    </location>
</feature>
<dbReference type="PATRIC" id="fig|992080.3.peg.52"/>
<sequence>MYAVLSVGVSVRSFCSCNACVISLSSLKLFSVSFVCSLFSFSFRSQTPFFRKLQKLKLR</sequence>
<evidence type="ECO:0000313" key="2">
    <source>
        <dbReference type="EMBL" id="EJC08988.1"/>
    </source>
</evidence>
<accession>J0QDA1</accession>
<keyword evidence="1" id="KW-0812">Transmembrane</keyword>
<dbReference type="EMBL" id="AKPP01000001">
    <property type="protein sequence ID" value="EJC08988.1"/>
    <property type="molecule type" value="Genomic_DNA"/>
</dbReference>
<organism evidence="2 3">
    <name type="scientific">Helicobacter pylori Hp P-15</name>
    <dbReference type="NCBI Taxonomy" id="992080"/>
    <lineage>
        <taxon>Bacteria</taxon>
        <taxon>Pseudomonadati</taxon>
        <taxon>Campylobacterota</taxon>
        <taxon>Epsilonproteobacteria</taxon>
        <taxon>Campylobacterales</taxon>
        <taxon>Helicobacteraceae</taxon>
        <taxon>Helicobacter</taxon>
    </lineage>
</organism>
<dbReference type="AlphaFoldDB" id="J0QDA1"/>
<dbReference type="RefSeq" id="WP_001899994.1">
    <property type="nucleotide sequence ID" value="NZ_AKPP01000001.1"/>
</dbReference>
<proteinExistence type="predicted"/>